<dbReference type="InterPro" id="IPR007159">
    <property type="entry name" value="SpoVT-AbrB_dom"/>
</dbReference>
<dbReference type="SMART" id="SM00966">
    <property type="entry name" value="SpoVT_AbrB"/>
    <property type="match status" value="1"/>
</dbReference>
<dbReference type="Gene3D" id="2.10.260.10">
    <property type="match status" value="1"/>
</dbReference>
<evidence type="ECO:0000313" key="3">
    <source>
        <dbReference type="EMBL" id="MDQ0321776.1"/>
    </source>
</evidence>
<organism evidence="3 4">
    <name type="scientific">Pararhizobium capsulatum DSM 1112</name>
    <dbReference type="NCBI Taxonomy" id="1121113"/>
    <lineage>
        <taxon>Bacteria</taxon>
        <taxon>Pseudomonadati</taxon>
        <taxon>Pseudomonadota</taxon>
        <taxon>Alphaproteobacteria</taxon>
        <taxon>Hyphomicrobiales</taxon>
        <taxon>Rhizobiaceae</taxon>
        <taxon>Rhizobium/Agrobacterium group</taxon>
        <taxon>Pararhizobium</taxon>
    </lineage>
</organism>
<dbReference type="RefSeq" id="WP_307232643.1">
    <property type="nucleotide sequence ID" value="NZ_JAUSVF010000001.1"/>
</dbReference>
<accession>A0ABU0BU29</accession>
<dbReference type="Pfam" id="PF04014">
    <property type="entry name" value="MazE_antitoxin"/>
    <property type="match status" value="1"/>
</dbReference>
<evidence type="ECO:0000313" key="4">
    <source>
        <dbReference type="Proteomes" id="UP001230207"/>
    </source>
</evidence>
<keyword evidence="4" id="KW-1185">Reference proteome</keyword>
<evidence type="ECO:0000259" key="2">
    <source>
        <dbReference type="PROSITE" id="PS51740"/>
    </source>
</evidence>
<proteinExistence type="predicted"/>
<dbReference type="Proteomes" id="UP001230207">
    <property type="component" value="Unassembled WGS sequence"/>
</dbReference>
<dbReference type="EMBL" id="JAUSVF010000001">
    <property type="protein sequence ID" value="MDQ0321776.1"/>
    <property type="molecule type" value="Genomic_DNA"/>
</dbReference>
<dbReference type="SUPFAM" id="SSF89447">
    <property type="entry name" value="AbrB/MazE/MraZ-like"/>
    <property type="match status" value="1"/>
</dbReference>
<dbReference type="InterPro" id="IPR037914">
    <property type="entry name" value="SpoVT-AbrB_sf"/>
</dbReference>
<name>A0ABU0BU29_9HYPH</name>
<sequence>MFWELTLSPKGQVTIPKEMREALNLRPGDQLIYSFIDGEVVVTPKNVDFNDLGGLLGKPPAGVASLDEVDSSVLKAGGANVVDTDDVAQSDAAA</sequence>
<dbReference type="NCBIfam" id="TIGR01439">
    <property type="entry name" value="lp_hng_hel_AbrB"/>
    <property type="match status" value="1"/>
</dbReference>
<reference evidence="3 4" key="1">
    <citation type="submission" date="2023-07" db="EMBL/GenBank/DDBJ databases">
        <title>Genomic Encyclopedia of Type Strains, Phase IV (KMG-IV): sequencing the most valuable type-strain genomes for metagenomic binning, comparative biology and taxonomic classification.</title>
        <authorList>
            <person name="Goeker M."/>
        </authorList>
    </citation>
    <scope>NUCLEOTIDE SEQUENCE [LARGE SCALE GENOMIC DNA]</scope>
    <source>
        <strain evidence="3 4">DSM 1112</strain>
    </source>
</reference>
<keyword evidence="1" id="KW-0238">DNA-binding</keyword>
<protein>
    <submittedName>
        <fullName evidence="3">AbrB family looped-hinge helix DNA binding protein</fullName>
    </submittedName>
</protein>
<dbReference type="PROSITE" id="PS51740">
    <property type="entry name" value="SPOVT_ABRB"/>
    <property type="match status" value="1"/>
</dbReference>
<feature type="domain" description="SpoVT-AbrB" evidence="2">
    <location>
        <begin position="2"/>
        <end position="47"/>
    </location>
</feature>
<evidence type="ECO:0000256" key="1">
    <source>
        <dbReference type="PROSITE-ProRule" id="PRU01076"/>
    </source>
</evidence>
<gene>
    <name evidence="3" type="ORF">QO002_003914</name>
</gene>
<comment type="caution">
    <text evidence="3">The sequence shown here is derived from an EMBL/GenBank/DDBJ whole genome shotgun (WGS) entry which is preliminary data.</text>
</comment>